<dbReference type="SUPFAM" id="SSF88946">
    <property type="entry name" value="Sigma2 domain of RNA polymerase sigma factors"/>
    <property type="match status" value="1"/>
</dbReference>
<evidence type="ECO:0000313" key="7">
    <source>
        <dbReference type="EMBL" id="TWP50944.1"/>
    </source>
</evidence>
<evidence type="ECO:0000259" key="6">
    <source>
        <dbReference type="Pfam" id="PF08281"/>
    </source>
</evidence>
<sequence length="168" mass="18541">MRCVMFAELFDDHAGQLRGYLARRVGAHVADDLVSETFLTAMRVHESYDAERGSVVGWLYGIATNLLRGHVKRELRLLRAAERYGIDMVTAEALETVVVARIDAQSHLRRLAGELARLSADDRDLLLLTALAGLSTHDAAIAIGMNPATARSRLHRLRQKLKGAQVDA</sequence>
<organism evidence="7 8">
    <name type="scientific">Lentzea tibetensis</name>
    <dbReference type="NCBI Taxonomy" id="2591470"/>
    <lineage>
        <taxon>Bacteria</taxon>
        <taxon>Bacillati</taxon>
        <taxon>Actinomycetota</taxon>
        <taxon>Actinomycetes</taxon>
        <taxon>Pseudonocardiales</taxon>
        <taxon>Pseudonocardiaceae</taxon>
        <taxon>Lentzea</taxon>
    </lineage>
</organism>
<dbReference type="Pfam" id="PF04542">
    <property type="entry name" value="Sigma70_r2"/>
    <property type="match status" value="1"/>
</dbReference>
<dbReference type="PANTHER" id="PTHR43133">
    <property type="entry name" value="RNA POLYMERASE ECF-TYPE SIGMA FACTO"/>
    <property type="match status" value="1"/>
</dbReference>
<proteinExistence type="inferred from homology"/>
<dbReference type="Pfam" id="PF08281">
    <property type="entry name" value="Sigma70_r4_2"/>
    <property type="match status" value="1"/>
</dbReference>
<feature type="domain" description="RNA polymerase sigma factor 70 region 4 type 2" evidence="6">
    <location>
        <begin position="110"/>
        <end position="161"/>
    </location>
</feature>
<dbReference type="GO" id="GO:0006352">
    <property type="term" value="P:DNA-templated transcription initiation"/>
    <property type="evidence" value="ECO:0007669"/>
    <property type="project" value="InterPro"/>
</dbReference>
<accession>A0A563EUW7</accession>
<protein>
    <submittedName>
        <fullName evidence="7">Sigma-70 family RNA polymerase sigma factor</fullName>
    </submittedName>
</protein>
<dbReference type="InterPro" id="IPR039425">
    <property type="entry name" value="RNA_pol_sigma-70-like"/>
</dbReference>
<dbReference type="OrthoDB" id="5518337at2"/>
<dbReference type="InterPro" id="IPR007627">
    <property type="entry name" value="RNA_pol_sigma70_r2"/>
</dbReference>
<dbReference type="InterPro" id="IPR013325">
    <property type="entry name" value="RNA_pol_sigma_r2"/>
</dbReference>
<dbReference type="GO" id="GO:0016987">
    <property type="term" value="F:sigma factor activity"/>
    <property type="evidence" value="ECO:0007669"/>
    <property type="project" value="UniProtKB-KW"/>
</dbReference>
<keyword evidence="8" id="KW-1185">Reference proteome</keyword>
<dbReference type="InterPro" id="IPR013249">
    <property type="entry name" value="RNA_pol_sigma70_r4_t2"/>
</dbReference>
<dbReference type="InterPro" id="IPR013324">
    <property type="entry name" value="RNA_pol_sigma_r3/r4-like"/>
</dbReference>
<dbReference type="EMBL" id="VOBR01000010">
    <property type="protein sequence ID" value="TWP50944.1"/>
    <property type="molecule type" value="Genomic_DNA"/>
</dbReference>
<evidence type="ECO:0000259" key="5">
    <source>
        <dbReference type="Pfam" id="PF04542"/>
    </source>
</evidence>
<dbReference type="InterPro" id="IPR014284">
    <property type="entry name" value="RNA_pol_sigma-70_dom"/>
</dbReference>
<evidence type="ECO:0000256" key="1">
    <source>
        <dbReference type="ARBA" id="ARBA00010641"/>
    </source>
</evidence>
<keyword evidence="2" id="KW-0805">Transcription regulation</keyword>
<keyword evidence="4" id="KW-0804">Transcription</keyword>
<comment type="similarity">
    <text evidence="1">Belongs to the sigma-70 factor family. ECF subfamily.</text>
</comment>
<feature type="domain" description="RNA polymerase sigma-70 region 2" evidence="5">
    <location>
        <begin position="9"/>
        <end position="74"/>
    </location>
</feature>
<dbReference type="SUPFAM" id="SSF88659">
    <property type="entry name" value="Sigma3 and sigma4 domains of RNA polymerase sigma factors"/>
    <property type="match status" value="1"/>
</dbReference>
<evidence type="ECO:0000313" key="8">
    <source>
        <dbReference type="Proteomes" id="UP000316639"/>
    </source>
</evidence>
<reference evidence="7 8" key="1">
    <citation type="submission" date="2019-07" db="EMBL/GenBank/DDBJ databases">
        <title>Lentzea xizangensis sp. nov., isolated from Qinghai-Tibetan Plateau Soils.</title>
        <authorList>
            <person name="Huang J."/>
        </authorList>
    </citation>
    <scope>NUCLEOTIDE SEQUENCE [LARGE SCALE GENOMIC DNA]</scope>
    <source>
        <strain evidence="7 8">FXJ1.1311</strain>
    </source>
</reference>
<dbReference type="AlphaFoldDB" id="A0A563EUW7"/>
<dbReference type="PANTHER" id="PTHR43133:SF46">
    <property type="entry name" value="RNA POLYMERASE SIGMA-70 FACTOR ECF SUBFAMILY"/>
    <property type="match status" value="1"/>
</dbReference>
<dbReference type="GO" id="GO:0003677">
    <property type="term" value="F:DNA binding"/>
    <property type="evidence" value="ECO:0007669"/>
    <property type="project" value="InterPro"/>
</dbReference>
<dbReference type="InterPro" id="IPR036388">
    <property type="entry name" value="WH-like_DNA-bd_sf"/>
</dbReference>
<evidence type="ECO:0000256" key="4">
    <source>
        <dbReference type="ARBA" id="ARBA00023163"/>
    </source>
</evidence>
<evidence type="ECO:0000256" key="3">
    <source>
        <dbReference type="ARBA" id="ARBA00023082"/>
    </source>
</evidence>
<gene>
    <name evidence="7" type="ORF">FKR81_17870</name>
</gene>
<evidence type="ECO:0000256" key="2">
    <source>
        <dbReference type="ARBA" id="ARBA00023015"/>
    </source>
</evidence>
<comment type="caution">
    <text evidence="7">The sequence shown here is derived from an EMBL/GenBank/DDBJ whole genome shotgun (WGS) entry which is preliminary data.</text>
</comment>
<dbReference type="Proteomes" id="UP000316639">
    <property type="component" value="Unassembled WGS sequence"/>
</dbReference>
<dbReference type="Gene3D" id="1.10.10.10">
    <property type="entry name" value="Winged helix-like DNA-binding domain superfamily/Winged helix DNA-binding domain"/>
    <property type="match status" value="1"/>
</dbReference>
<dbReference type="Gene3D" id="1.10.1740.10">
    <property type="match status" value="1"/>
</dbReference>
<name>A0A563EUW7_9PSEU</name>
<dbReference type="NCBIfam" id="TIGR02937">
    <property type="entry name" value="sigma70-ECF"/>
    <property type="match status" value="1"/>
</dbReference>
<keyword evidence="3" id="KW-0731">Sigma factor</keyword>